<evidence type="ECO:0000313" key="4">
    <source>
        <dbReference type="Proteomes" id="UP000443014"/>
    </source>
</evidence>
<evidence type="ECO:0000259" key="2">
    <source>
        <dbReference type="Pfam" id="PF24223"/>
    </source>
</evidence>
<feature type="signal peptide" evidence="1">
    <location>
        <begin position="1"/>
        <end position="26"/>
    </location>
</feature>
<dbReference type="EMBL" id="WNKC01000003">
    <property type="protein sequence ID" value="MVF05126.1"/>
    <property type="molecule type" value="Genomic_DNA"/>
</dbReference>
<evidence type="ECO:0000313" key="3">
    <source>
        <dbReference type="EMBL" id="MVF05126.1"/>
    </source>
</evidence>
<dbReference type="Gene3D" id="2.60.40.1090">
    <property type="entry name" value="Fimbrial-type adhesion domain"/>
    <property type="match status" value="1"/>
</dbReference>
<sequence length="272" mass="29381">MNNGLKDFIFKILFSLSLTVSLPAYSSPWEIETEVFPGNIYEIRARITSWDTGNMTSNPLYHCPGGDACELYILYSDIFGIRNPDEAIWLDAQAREKKTLGELGEYLIQQGLFNRTITGRTAGGGGTICFFLGYLNTGGGSLYLRLPGGPNFCKHPITPTYCDFYLPNIELRHGVLSPEKTNGNMAKATLNMQCSSDLQVRIVSADNSGSIFFNGVGGFRSDLQVDGVNIGNGKVVTATPTGISLSLTSTLAGYEGSTGTFQGSKTIIIALP</sequence>
<feature type="domain" description="Fimbrial adhesin MrpH C-terminal" evidence="2">
    <location>
        <begin position="162"/>
        <end position="272"/>
    </location>
</feature>
<accession>A0ABD6I1E7</accession>
<proteinExistence type="predicted"/>
<evidence type="ECO:0000256" key="1">
    <source>
        <dbReference type="SAM" id="SignalP"/>
    </source>
</evidence>
<dbReference type="RefSeq" id="WP_134954212.1">
    <property type="nucleotide sequence ID" value="NZ_JAAIKV010000030.1"/>
</dbReference>
<protein>
    <recommendedName>
        <fullName evidence="2">Fimbrial adhesin MrpH C-terminal domain-containing protein</fullName>
    </recommendedName>
</protein>
<dbReference type="AlphaFoldDB" id="A0ABD6I1E7"/>
<dbReference type="InterPro" id="IPR057010">
    <property type="entry name" value="MrpH_C"/>
</dbReference>
<feature type="chain" id="PRO_5044874798" description="Fimbrial adhesin MrpH C-terminal domain-containing protein" evidence="1">
    <location>
        <begin position="27"/>
        <end position="272"/>
    </location>
</feature>
<keyword evidence="1" id="KW-0732">Signal</keyword>
<comment type="caution">
    <text evidence="3">The sequence shown here is derived from an EMBL/GenBank/DDBJ whole genome shotgun (WGS) entry which is preliminary data.</text>
</comment>
<dbReference type="InterPro" id="IPR036937">
    <property type="entry name" value="Adhesion_dom_fimbrial_sf"/>
</dbReference>
<name>A0ABD6I1E7_SERMA</name>
<gene>
    <name evidence="3" type="ORF">GMA22_17940</name>
</gene>
<dbReference type="Proteomes" id="UP000443014">
    <property type="component" value="Unassembled WGS sequence"/>
</dbReference>
<dbReference type="Pfam" id="PF24223">
    <property type="entry name" value="MrpH_C"/>
    <property type="match status" value="1"/>
</dbReference>
<organism evidence="3 4">
    <name type="scientific">Serratia marcescens</name>
    <dbReference type="NCBI Taxonomy" id="615"/>
    <lineage>
        <taxon>Bacteria</taxon>
        <taxon>Pseudomonadati</taxon>
        <taxon>Pseudomonadota</taxon>
        <taxon>Gammaproteobacteria</taxon>
        <taxon>Enterobacterales</taxon>
        <taxon>Yersiniaceae</taxon>
        <taxon>Serratia</taxon>
    </lineage>
</organism>
<reference evidence="3 4" key="1">
    <citation type="submission" date="2019-11" db="EMBL/GenBank/DDBJ databases">
        <title>Whole genome sequence of a plant growth promoting strain Serratia marcescens BTL07 isolated from the rhizoplane of Chili (Capsicum annuum).</title>
        <authorList>
            <person name="Dutta S."/>
            <person name="Khatun A."/>
            <person name="Gupta D.R."/>
            <person name="Surovy M.Z."/>
            <person name="Rahman M.M."/>
            <person name="Mahmud N.U."/>
            <person name="Emes R."/>
            <person name="Warry A."/>
            <person name="West H."/>
            <person name="Clarke M.L."/>
            <person name="Islam M.T."/>
        </authorList>
    </citation>
    <scope>NUCLEOTIDE SEQUENCE [LARGE SCALE GENOMIC DNA]</scope>
    <source>
        <strain evidence="3 4">BTL07</strain>
    </source>
</reference>